<sequence length="221" mass="25421">MGGRGRGGGGAGNAVRSVASALGIPRHEMGQYGHLKSVEPPPLYPNLQRGPLPFDMTADLIYVSNLRVELEQRFRESPYYLEKEEPRDIKRYTDKYSVVKRGKLQIDMSRLPVELAWRRETKVEKPAAKRRKEDVESVDDVIDKKLRKLEELEKREKHAENDEDGDEKEEEDEKSEKSDTEEQETLSEEDYAEEDNDYISNYFDNGEGDVGSDDNLGEDDY</sequence>
<dbReference type="AlphaFoldDB" id="A0A8S1GTT9"/>
<protein>
    <recommendedName>
        <fullName evidence="7">DNA-directed RNA polymerase III subunit</fullName>
    </recommendedName>
</protein>
<comment type="caution">
    <text evidence="5">The sequence shown here is derived from an EMBL/GenBank/DDBJ whole genome shotgun (WGS) entry which is preliminary data.</text>
</comment>
<organism evidence="5 6">
    <name type="scientific">Caenorhabditis auriculariae</name>
    <dbReference type="NCBI Taxonomy" id="2777116"/>
    <lineage>
        <taxon>Eukaryota</taxon>
        <taxon>Metazoa</taxon>
        <taxon>Ecdysozoa</taxon>
        <taxon>Nematoda</taxon>
        <taxon>Chromadorea</taxon>
        <taxon>Rhabditida</taxon>
        <taxon>Rhabditina</taxon>
        <taxon>Rhabditomorpha</taxon>
        <taxon>Rhabditoidea</taxon>
        <taxon>Rhabditidae</taxon>
        <taxon>Peloderinae</taxon>
        <taxon>Caenorhabditis</taxon>
    </lineage>
</organism>
<dbReference type="Pfam" id="PF11705">
    <property type="entry name" value="RNA_pol_3_Rpc31"/>
    <property type="match status" value="1"/>
</dbReference>
<evidence type="ECO:0000313" key="5">
    <source>
        <dbReference type="EMBL" id="CAD6186321.1"/>
    </source>
</evidence>
<dbReference type="OrthoDB" id="5377312at2759"/>
<reference evidence="5" key="1">
    <citation type="submission" date="2020-10" db="EMBL/GenBank/DDBJ databases">
        <authorList>
            <person name="Kikuchi T."/>
        </authorList>
    </citation>
    <scope>NUCLEOTIDE SEQUENCE</scope>
    <source>
        <strain evidence="5">NKZ352</strain>
    </source>
</reference>
<accession>A0A8S1GTT9</accession>
<comment type="similarity">
    <text evidence="2">Belongs to the eukaryotic RPC7 RNA polymerase subunit family.</text>
</comment>
<name>A0A8S1GTT9_9PELO</name>
<keyword evidence="3" id="KW-0539">Nucleus</keyword>
<keyword evidence="6" id="KW-1185">Reference proteome</keyword>
<evidence type="ECO:0000313" key="6">
    <source>
        <dbReference type="Proteomes" id="UP000835052"/>
    </source>
</evidence>
<dbReference type="PANTHER" id="PTHR15367">
    <property type="entry name" value="DNA-DIRECTED RNA POLYMERASE III"/>
    <property type="match status" value="1"/>
</dbReference>
<feature type="compositionally biased region" description="Acidic residues" evidence="4">
    <location>
        <begin position="206"/>
        <end position="221"/>
    </location>
</feature>
<gene>
    <name evidence="5" type="ORF">CAUJ_LOCUS2240</name>
</gene>
<feature type="compositionally biased region" description="Acidic residues" evidence="4">
    <location>
        <begin position="161"/>
        <end position="173"/>
    </location>
</feature>
<dbReference type="EMBL" id="CAJGYM010000004">
    <property type="protein sequence ID" value="CAD6186321.1"/>
    <property type="molecule type" value="Genomic_DNA"/>
</dbReference>
<feature type="region of interest" description="Disordered" evidence="4">
    <location>
        <begin position="152"/>
        <end position="221"/>
    </location>
</feature>
<feature type="compositionally biased region" description="Acidic residues" evidence="4">
    <location>
        <begin position="181"/>
        <end position="197"/>
    </location>
</feature>
<dbReference type="InterPro" id="IPR024661">
    <property type="entry name" value="RNA_pol_III_Rpc31"/>
</dbReference>
<evidence type="ECO:0000256" key="4">
    <source>
        <dbReference type="SAM" id="MobiDB-lite"/>
    </source>
</evidence>
<proteinExistence type="inferred from homology"/>
<evidence type="ECO:0000256" key="1">
    <source>
        <dbReference type="ARBA" id="ARBA00004123"/>
    </source>
</evidence>
<dbReference type="GO" id="GO:0006383">
    <property type="term" value="P:transcription by RNA polymerase III"/>
    <property type="evidence" value="ECO:0007669"/>
    <property type="project" value="InterPro"/>
</dbReference>
<dbReference type="GO" id="GO:0005666">
    <property type="term" value="C:RNA polymerase III complex"/>
    <property type="evidence" value="ECO:0007669"/>
    <property type="project" value="TreeGrafter"/>
</dbReference>
<dbReference type="PANTHER" id="PTHR15367:SF2">
    <property type="entry name" value="DNA-DIRECTED RNA POLYMERASE III SUBUNIT"/>
    <property type="match status" value="1"/>
</dbReference>
<evidence type="ECO:0000256" key="3">
    <source>
        <dbReference type="ARBA" id="ARBA00023242"/>
    </source>
</evidence>
<evidence type="ECO:0000256" key="2">
    <source>
        <dbReference type="ARBA" id="ARBA00008352"/>
    </source>
</evidence>
<comment type="subcellular location">
    <subcellularLocation>
        <location evidence="1">Nucleus</location>
    </subcellularLocation>
</comment>
<evidence type="ECO:0008006" key="7">
    <source>
        <dbReference type="Google" id="ProtNLM"/>
    </source>
</evidence>
<dbReference type="Proteomes" id="UP000835052">
    <property type="component" value="Unassembled WGS sequence"/>
</dbReference>